<dbReference type="Proteomes" id="UP001500547">
    <property type="component" value="Unassembled WGS sequence"/>
</dbReference>
<evidence type="ECO:0000313" key="2">
    <source>
        <dbReference type="Proteomes" id="UP001500547"/>
    </source>
</evidence>
<evidence type="ECO:0000313" key="1">
    <source>
        <dbReference type="EMBL" id="GAA5172045.1"/>
    </source>
</evidence>
<reference evidence="2" key="1">
    <citation type="journal article" date="2019" name="Int. J. Syst. Evol. Microbiol.">
        <title>The Global Catalogue of Microorganisms (GCM) 10K type strain sequencing project: providing services to taxonomists for standard genome sequencing and annotation.</title>
        <authorList>
            <consortium name="The Broad Institute Genomics Platform"/>
            <consortium name="The Broad Institute Genome Sequencing Center for Infectious Disease"/>
            <person name="Wu L."/>
            <person name="Ma J."/>
        </authorList>
    </citation>
    <scope>NUCLEOTIDE SEQUENCE [LARGE SCALE GENOMIC DNA]</scope>
    <source>
        <strain evidence="2">JCM 18715</strain>
    </source>
</reference>
<comment type="caution">
    <text evidence="1">The sequence shown here is derived from an EMBL/GenBank/DDBJ whole genome shotgun (WGS) entry which is preliminary data.</text>
</comment>
<protein>
    <recommendedName>
        <fullName evidence="3">DUF3024 domain-containing protein</fullName>
    </recommendedName>
</protein>
<dbReference type="Pfam" id="PF11225">
    <property type="entry name" value="DUF3024"/>
    <property type="match status" value="1"/>
</dbReference>
<gene>
    <name evidence="1" type="ORF">GCM10025770_37700</name>
</gene>
<organism evidence="1 2">
    <name type="scientific">Viridibacterium curvum</name>
    <dbReference type="NCBI Taxonomy" id="1101404"/>
    <lineage>
        <taxon>Bacteria</taxon>
        <taxon>Pseudomonadati</taxon>
        <taxon>Pseudomonadota</taxon>
        <taxon>Betaproteobacteria</taxon>
        <taxon>Rhodocyclales</taxon>
        <taxon>Rhodocyclaceae</taxon>
        <taxon>Viridibacterium</taxon>
    </lineage>
</organism>
<name>A0ABP9R6C4_9RHOO</name>
<sequence length="121" mass="14204">MMNAMRTLHPIEKKASVLVGQQEFTRRRLQRALKDRERYRYVEPEVHVTDAGYLVTSPCCSRNIDPEGGVIDIARIEQLGSSWLLYSRDHQLDMWLLHDEYKDLDALLAVLCKDSERVFWP</sequence>
<dbReference type="InterPro" id="IPR021388">
    <property type="entry name" value="DUF3024"/>
</dbReference>
<dbReference type="EMBL" id="BAABLD010000017">
    <property type="protein sequence ID" value="GAA5172045.1"/>
    <property type="molecule type" value="Genomic_DNA"/>
</dbReference>
<proteinExistence type="predicted"/>
<accession>A0ABP9R6C4</accession>
<keyword evidence="2" id="KW-1185">Reference proteome</keyword>
<evidence type="ECO:0008006" key="3">
    <source>
        <dbReference type="Google" id="ProtNLM"/>
    </source>
</evidence>